<keyword evidence="3 6" id="KW-0812">Transmembrane</keyword>
<feature type="domain" description="Type II secretion system protein GspF" evidence="7">
    <location>
        <begin position="154"/>
        <end position="278"/>
    </location>
</feature>
<evidence type="ECO:0000256" key="4">
    <source>
        <dbReference type="ARBA" id="ARBA00022989"/>
    </source>
</evidence>
<dbReference type="Gene3D" id="1.20.81.30">
    <property type="entry name" value="Type II secretion system (T2SS), domain F"/>
    <property type="match status" value="1"/>
</dbReference>
<feature type="transmembrane region" description="Helical" evidence="6">
    <location>
        <begin position="289"/>
        <end position="312"/>
    </location>
</feature>
<keyword evidence="5 6" id="KW-0472">Membrane</keyword>
<dbReference type="PANTHER" id="PTHR35007:SF1">
    <property type="entry name" value="PILUS ASSEMBLY PROTEIN"/>
    <property type="match status" value="1"/>
</dbReference>
<gene>
    <name evidence="8" type="ORF">B1R32_103157</name>
</gene>
<dbReference type="OrthoDB" id="9803381at2"/>
<evidence type="ECO:0000313" key="8">
    <source>
        <dbReference type="EMBL" id="PQV64890.1"/>
    </source>
</evidence>
<feature type="transmembrane region" description="Helical" evidence="6">
    <location>
        <begin position="81"/>
        <end position="100"/>
    </location>
</feature>
<feature type="transmembrane region" description="Helical" evidence="6">
    <location>
        <begin position="224"/>
        <end position="243"/>
    </location>
</feature>
<keyword evidence="4 6" id="KW-1133">Transmembrane helix</keyword>
<organism evidence="8 9">
    <name type="scientific">Abditibacterium utsteinense</name>
    <dbReference type="NCBI Taxonomy" id="1960156"/>
    <lineage>
        <taxon>Bacteria</taxon>
        <taxon>Pseudomonadati</taxon>
        <taxon>Abditibacteriota</taxon>
        <taxon>Abditibacteriia</taxon>
        <taxon>Abditibacteriales</taxon>
        <taxon>Abditibacteriaceae</taxon>
        <taxon>Abditibacterium</taxon>
    </lineage>
</organism>
<reference evidence="8 9" key="1">
    <citation type="journal article" date="2018" name="Syst. Appl. Microbiol.">
        <title>Abditibacterium utsteinense sp. nov., the first cultivated member of candidate phylum FBP, isolated from ice-free Antarctic soil samples.</title>
        <authorList>
            <person name="Tahon G."/>
            <person name="Tytgat B."/>
            <person name="Lebbe L."/>
            <person name="Carlier A."/>
            <person name="Willems A."/>
        </authorList>
    </citation>
    <scope>NUCLEOTIDE SEQUENCE [LARGE SCALE GENOMIC DNA]</scope>
    <source>
        <strain evidence="8 9">LMG 29911</strain>
    </source>
</reference>
<accession>A0A2S8SVR3</accession>
<dbReference type="Pfam" id="PF00482">
    <property type="entry name" value="T2SSF"/>
    <property type="match status" value="1"/>
</dbReference>
<evidence type="ECO:0000256" key="1">
    <source>
        <dbReference type="ARBA" id="ARBA00004651"/>
    </source>
</evidence>
<dbReference type="RefSeq" id="WP_105482764.1">
    <property type="nucleotide sequence ID" value="NZ_NIGF01000003.1"/>
</dbReference>
<keyword evidence="2" id="KW-1003">Cell membrane</keyword>
<dbReference type="InParanoid" id="A0A2S8SVR3"/>
<comment type="subcellular location">
    <subcellularLocation>
        <location evidence="1">Cell membrane</location>
        <topology evidence="1">Multi-pass membrane protein</topology>
    </subcellularLocation>
</comment>
<protein>
    <submittedName>
        <fullName evidence="8">Tight adherence protein B</fullName>
    </submittedName>
</protein>
<evidence type="ECO:0000259" key="7">
    <source>
        <dbReference type="Pfam" id="PF00482"/>
    </source>
</evidence>
<dbReference type="PANTHER" id="PTHR35007">
    <property type="entry name" value="INTEGRAL MEMBRANE PROTEIN-RELATED"/>
    <property type="match status" value="1"/>
</dbReference>
<dbReference type="AlphaFoldDB" id="A0A2S8SVR3"/>
<evidence type="ECO:0000256" key="5">
    <source>
        <dbReference type="ARBA" id="ARBA00023136"/>
    </source>
</evidence>
<keyword evidence="9" id="KW-1185">Reference proteome</keyword>
<dbReference type="Proteomes" id="UP000237684">
    <property type="component" value="Unassembled WGS sequence"/>
</dbReference>
<dbReference type="GO" id="GO:0005886">
    <property type="term" value="C:plasma membrane"/>
    <property type="evidence" value="ECO:0007669"/>
    <property type="project" value="UniProtKB-SubCell"/>
</dbReference>
<dbReference type="InterPro" id="IPR042094">
    <property type="entry name" value="T2SS_GspF_sf"/>
</dbReference>
<dbReference type="InterPro" id="IPR018076">
    <property type="entry name" value="T2SS_GspF_dom"/>
</dbReference>
<dbReference type="EMBL" id="NIGF01000003">
    <property type="protein sequence ID" value="PQV64890.1"/>
    <property type="molecule type" value="Genomic_DNA"/>
</dbReference>
<name>A0A2S8SVR3_9BACT</name>
<evidence type="ECO:0000256" key="3">
    <source>
        <dbReference type="ARBA" id="ARBA00022692"/>
    </source>
</evidence>
<evidence type="ECO:0000256" key="6">
    <source>
        <dbReference type="SAM" id="Phobius"/>
    </source>
</evidence>
<sequence>MNIAMILIVVMMLGLVALRSTQKKSAVTTEGVSVEDTQAALTRSKTERFALIARVFRGRKDASLIERNLTTAGLLVKPTEFIVMNLGFLVIVVLGVLVMLNKWPNDGGFFTMVRRIGISGALIWYVGWKGPQSVLQFMANSRRGKLEIQLADALTIISSSLKGGYSFVQGLNMAGEQMEPPIKDEIQRVMRLIQLGLDTPKALSQMSDRINSYDYEMTVSATNIQLAVGGNLSLLLEGIAATIRDRIRLKRDIGALTAQGRISGTMLFMLPIGIAFFLCGVNWEYMSSLFTATGFILLYVAGAMQAMGFFWIKKLLDFDS</sequence>
<feature type="transmembrane region" description="Helical" evidence="6">
    <location>
        <begin position="264"/>
        <end position="283"/>
    </location>
</feature>
<comment type="caution">
    <text evidence="8">The sequence shown here is derived from an EMBL/GenBank/DDBJ whole genome shotgun (WGS) entry which is preliminary data.</text>
</comment>
<proteinExistence type="predicted"/>
<evidence type="ECO:0000313" key="9">
    <source>
        <dbReference type="Proteomes" id="UP000237684"/>
    </source>
</evidence>
<evidence type="ECO:0000256" key="2">
    <source>
        <dbReference type="ARBA" id="ARBA00022475"/>
    </source>
</evidence>